<gene>
    <name evidence="9" type="ORF">CYMTET_38413</name>
</gene>
<keyword evidence="3" id="KW-0328">Glycosyltransferase</keyword>
<dbReference type="GO" id="GO:0046872">
    <property type="term" value="F:metal ion binding"/>
    <property type="evidence" value="ECO:0007669"/>
    <property type="project" value="UniProtKB-KW"/>
</dbReference>
<dbReference type="InterPro" id="IPR002495">
    <property type="entry name" value="Glyco_trans_8"/>
</dbReference>
<evidence type="ECO:0000256" key="3">
    <source>
        <dbReference type="ARBA" id="ARBA00022676"/>
    </source>
</evidence>
<proteinExistence type="inferred from homology"/>
<keyword evidence="5" id="KW-0479">Metal-binding</keyword>
<evidence type="ECO:0000256" key="2">
    <source>
        <dbReference type="ARBA" id="ARBA00006351"/>
    </source>
</evidence>
<dbReference type="Pfam" id="PF01501">
    <property type="entry name" value="Glyco_transf_8"/>
    <property type="match status" value="1"/>
</dbReference>
<comment type="pathway">
    <text evidence="1">Glycan metabolism; pectin biosynthesis.</text>
</comment>
<organism evidence="9 10">
    <name type="scientific">Cymbomonas tetramitiformis</name>
    <dbReference type="NCBI Taxonomy" id="36881"/>
    <lineage>
        <taxon>Eukaryota</taxon>
        <taxon>Viridiplantae</taxon>
        <taxon>Chlorophyta</taxon>
        <taxon>Pyramimonadophyceae</taxon>
        <taxon>Pyramimonadales</taxon>
        <taxon>Pyramimonadaceae</taxon>
        <taxon>Cymbomonas</taxon>
    </lineage>
</organism>
<dbReference type="PANTHER" id="PTHR13778:SF47">
    <property type="entry name" value="LIPOPOLYSACCHARIDE 1,3-GALACTOSYLTRANSFERASE"/>
    <property type="match status" value="1"/>
</dbReference>
<comment type="similarity">
    <text evidence="2 6">Belongs to the glycosyltransferase 8 family.</text>
</comment>
<evidence type="ECO:0000256" key="8">
    <source>
        <dbReference type="SAM" id="Phobius"/>
    </source>
</evidence>
<dbReference type="PANTHER" id="PTHR13778">
    <property type="entry name" value="GLYCOSYLTRANSFERASE 8 DOMAIN-CONTAINING PROTEIN"/>
    <property type="match status" value="1"/>
</dbReference>
<evidence type="ECO:0000256" key="5">
    <source>
        <dbReference type="ARBA" id="ARBA00022723"/>
    </source>
</evidence>
<keyword evidence="8" id="KW-0812">Transmembrane</keyword>
<keyword evidence="10" id="KW-1185">Reference proteome</keyword>
<dbReference type="GO" id="GO:0016757">
    <property type="term" value="F:glycosyltransferase activity"/>
    <property type="evidence" value="ECO:0007669"/>
    <property type="project" value="UniProtKB-KW"/>
</dbReference>
<reference evidence="9 10" key="1">
    <citation type="journal article" date="2015" name="Genome Biol. Evol.">
        <title>Comparative Genomics of a Bacterivorous Green Alga Reveals Evolutionary Causalities and Consequences of Phago-Mixotrophic Mode of Nutrition.</title>
        <authorList>
            <person name="Burns J.A."/>
            <person name="Paasch A."/>
            <person name="Narechania A."/>
            <person name="Kim E."/>
        </authorList>
    </citation>
    <scope>NUCLEOTIDE SEQUENCE [LARGE SCALE GENOMIC DNA]</scope>
    <source>
        <strain evidence="9 10">PLY_AMNH</strain>
    </source>
</reference>
<sequence>MWELLRNVRWLRVLVYSIGISAVTLNAIGGYYVKQLLAQPRARASILVAPAVHVAASGHSRPIKPYDLNLVAPVKPSVSIDTKKHNQNEDSSLLGAALSSKMESKSAAEGAAKQEERPPKKKKARQDVSGGKHMKNSIECDNVVYAADPAQDIHVVYASDPREYIAMVTSANSAILNAKNADRLRFHFIIPSENNPVELCDLVFRYAHAYPGIMCANSSLLEHSNAPPCGAGQESGEEKHHQAWYCLKGPMAAAGGVQSGEEKHHQACYCGSPQFHILPFKAENYEVLAHTTTSHQDRKELLMGVNFARNFMDDLLLPWGVRRAIYMDVDTIVQGNLGELWDVQLKNGRYFGAVQCCYLHMSFWFDFGVDVVKRTMTPHDCYINAGVYIVDLDKYQEHRTQERIADLIVQHQKSHIWKLGVHQSSFILALYNYTQPIDAKWNLLQLGWNQALQSEKLKEAKILHWNGQKKPWKPEGLYKDRWRPYAIDGIGTN</sequence>
<comment type="caution">
    <text evidence="9">The sequence shown here is derived from an EMBL/GenBank/DDBJ whole genome shotgun (WGS) entry which is preliminary data.</text>
</comment>
<dbReference type="GO" id="GO:0005794">
    <property type="term" value="C:Golgi apparatus"/>
    <property type="evidence" value="ECO:0007669"/>
    <property type="project" value="TreeGrafter"/>
</dbReference>
<dbReference type="SUPFAM" id="SSF53448">
    <property type="entry name" value="Nucleotide-diphospho-sugar transferases"/>
    <property type="match status" value="1"/>
</dbReference>
<dbReference type="InterPro" id="IPR029044">
    <property type="entry name" value="Nucleotide-diphossugar_trans"/>
</dbReference>
<dbReference type="Gene3D" id="3.90.550.10">
    <property type="entry name" value="Spore Coat Polysaccharide Biosynthesis Protein SpsA, Chain A"/>
    <property type="match status" value="1"/>
</dbReference>
<dbReference type="AlphaFoldDB" id="A0AAE0CEB3"/>
<feature type="compositionally biased region" description="Basic and acidic residues" evidence="7">
    <location>
        <begin position="105"/>
        <end position="118"/>
    </location>
</feature>
<feature type="transmembrane region" description="Helical" evidence="8">
    <location>
        <begin position="13"/>
        <end position="33"/>
    </location>
</feature>
<keyword evidence="4" id="KW-0808">Transferase</keyword>
<evidence type="ECO:0000256" key="6">
    <source>
        <dbReference type="RuleBase" id="RU362027"/>
    </source>
</evidence>
<keyword evidence="8" id="KW-1133">Transmembrane helix</keyword>
<dbReference type="EC" id="2.4.1.-" evidence="6"/>
<feature type="region of interest" description="Disordered" evidence="7">
    <location>
        <begin position="105"/>
        <end position="133"/>
    </location>
</feature>
<dbReference type="EMBL" id="LGRX02025489">
    <property type="protein sequence ID" value="KAK3252282.1"/>
    <property type="molecule type" value="Genomic_DNA"/>
</dbReference>
<evidence type="ECO:0000256" key="1">
    <source>
        <dbReference type="ARBA" id="ARBA00004877"/>
    </source>
</evidence>
<name>A0AAE0CEB3_9CHLO</name>
<keyword evidence="8" id="KW-0472">Membrane</keyword>
<evidence type="ECO:0000256" key="7">
    <source>
        <dbReference type="SAM" id="MobiDB-lite"/>
    </source>
</evidence>
<evidence type="ECO:0000313" key="10">
    <source>
        <dbReference type="Proteomes" id="UP001190700"/>
    </source>
</evidence>
<dbReference type="InterPro" id="IPR050748">
    <property type="entry name" value="Glycosyltrans_8_dom-fam"/>
</dbReference>
<dbReference type="Proteomes" id="UP001190700">
    <property type="component" value="Unassembled WGS sequence"/>
</dbReference>
<evidence type="ECO:0000256" key="4">
    <source>
        <dbReference type="ARBA" id="ARBA00022679"/>
    </source>
</evidence>
<accession>A0AAE0CEB3</accession>
<evidence type="ECO:0000313" key="9">
    <source>
        <dbReference type="EMBL" id="KAK3252282.1"/>
    </source>
</evidence>
<protein>
    <recommendedName>
        <fullName evidence="6">Hexosyltransferase</fullName>
        <ecNumber evidence="6">2.4.1.-</ecNumber>
    </recommendedName>
</protein>